<keyword evidence="3" id="KW-0479">Metal-binding</keyword>
<evidence type="ECO:0000256" key="3">
    <source>
        <dbReference type="ARBA" id="ARBA00022723"/>
    </source>
</evidence>
<evidence type="ECO:0000256" key="5">
    <source>
        <dbReference type="ARBA" id="ARBA00023004"/>
    </source>
</evidence>
<dbReference type="GO" id="GO:0046872">
    <property type="term" value="F:metal ion binding"/>
    <property type="evidence" value="ECO:0007669"/>
    <property type="project" value="UniProtKB-KW"/>
</dbReference>
<name>A0A118K3V5_CYNCS</name>
<dbReference type="Pfam" id="PF14226">
    <property type="entry name" value="DIOX_N"/>
    <property type="match status" value="2"/>
</dbReference>
<feature type="domain" description="Fe2OG dioxygenase" evidence="9">
    <location>
        <begin position="524"/>
        <end position="611"/>
    </location>
</feature>
<reference evidence="10 11" key="1">
    <citation type="journal article" date="2016" name="Sci. Rep.">
        <title>The genome sequence of the outbreeding globe artichoke constructed de novo incorporating a phase-aware low-pass sequencing strategy of F1 progeny.</title>
        <authorList>
            <person name="Scaglione D."/>
            <person name="Reyes-Chin-Wo S."/>
            <person name="Acquadro A."/>
            <person name="Froenicke L."/>
            <person name="Portis E."/>
            <person name="Beitel C."/>
            <person name="Tirone M."/>
            <person name="Mauro R."/>
            <person name="Lo Monaco A."/>
            <person name="Mauromicale G."/>
            <person name="Faccioli P."/>
            <person name="Cattivelli L."/>
            <person name="Rieseberg L."/>
            <person name="Michelmore R."/>
            <person name="Lanteri S."/>
        </authorList>
    </citation>
    <scope>NUCLEOTIDE SEQUENCE [LARGE SCALE GENOMIC DNA]</scope>
    <source>
        <strain evidence="10">2C</strain>
    </source>
</reference>
<gene>
    <name evidence="10" type="ORF">Ccrd_015139</name>
</gene>
<proteinExistence type="inferred from homology"/>
<dbReference type="SUPFAM" id="SSF51197">
    <property type="entry name" value="Clavaminate synthase-like"/>
    <property type="match status" value="2"/>
</dbReference>
<comment type="pathway">
    <text evidence="6">Plant hormone biosynthesis; gibberellin biosynthesis.</text>
</comment>
<evidence type="ECO:0000313" key="11">
    <source>
        <dbReference type="Proteomes" id="UP000243975"/>
    </source>
</evidence>
<keyword evidence="5" id="KW-0408">Iron</keyword>
<dbReference type="InterPro" id="IPR005123">
    <property type="entry name" value="Oxoglu/Fe-dep_dioxygenase_dom"/>
</dbReference>
<comment type="similarity">
    <text evidence="7">Belongs to the iron/ascorbate-dependent oxidoreductase family. GA20OX subfamily.</text>
</comment>
<dbReference type="PRINTS" id="PR00682">
    <property type="entry name" value="IPNSYNTHASE"/>
</dbReference>
<evidence type="ECO:0000256" key="4">
    <source>
        <dbReference type="ARBA" id="ARBA00023002"/>
    </source>
</evidence>
<keyword evidence="4" id="KW-0560">Oxidoreductase</keyword>
<dbReference type="Proteomes" id="UP000243975">
    <property type="component" value="Unassembled WGS sequence"/>
</dbReference>
<dbReference type="InterPro" id="IPR044861">
    <property type="entry name" value="IPNS-like_FE2OG_OXY"/>
</dbReference>
<evidence type="ECO:0000256" key="6">
    <source>
        <dbReference type="ARBA" id="ARBA00037909"/>
    </source>
</evidence>
<evidence type="ECO:0000256" key="8">
    <source>
        <dbReference type="ARBA" id="ARBA00050508"/>
    </source>
</evidence>
<dbReference type="PROSITE" id="PS51471">
    <property type="entry name" value="FE2OG_OXY"/>
    <property type="match status" value="2"/>
</dbReference>
<dbReference type="GO" id="GO:0009686">
    <property type="term" value="P:gibberellin biosynthetic process"/>
    <property type="evidence" value="ECO:0007669"/>
    <property type="project" value="UniProtKB-ARBA"/>
</dbReference>
<evidence type="ECO:0000256" key="2">
    <source>
        <dbReference type="ARBA" id="ARBA00004972"/>
    </source>
</evidence>
<dbReference type="AlphaFoldDB" id="A0A118K3V5"/>
<evidence type="ECO:0000256" key="1">
    <source>
        <dbReference type="ARBA" id="ARBA00001961"/>
    </source>
</evidence>
<feature type="domain" description="Fe2OG dioxygenase" evidence="9">
    <location>
        <begin position="187"/>
        <end position="260"/>
    </location>
</feature>
<dbReference type="Gramene" id="KVI06513">
    <property type="protein sequence ID" value="KVI06513"/>
    <property type="gene ID" value="Ccrd_015139"/>
</dbReference>
<evidence type="ECO:0000259" key="9">
    <source>
        <dbReference type="PROSITE" id="PS51471"/>
    </source>
</evidence>
<dbReference type="InterPro" id="IPR050231">
    <property type="entry name" value="Iron_ascorbate_oxido_reductase"/>
</dbReference>
<dbReference type="EMBL" id="LEKV01001813">
    <property type="protein sequence ID" value="KVI06513.1"/>
    <property type="molecule type" value="Genomic_DNA"/>
</dbReference>
<evidence type="ECO:0000256" key="7">
    <source>
        <dbReference type="ARBA" id="ARBA00043997"/>
    </source>
</evidence>
<dbReference type="PANTHER" id="PTHR47990">
    <property type="entry name" value="2-OXOGLUTARATE (2OG) AND FE(II)-DEPENDENT OXYGENASE SUPERFAMILY PROTEIN-RELATED"/>
    <property type="match status" value="1"/>
</dbReference>
<dbReference type="InterPro" id="IPR027443">
    <property type="entry name" value="IPNS-like_sf"/>
</dbReference>
<organism evidence="10 11">
    <name type="scientific">Cynara cardunculus var. scolymus</name>
    <name type="common">Globe artichoke</name>
    <name type="synonym">Cynara scolymus</name>
    <dbReference type="NCBI Taxonomy" id="59895"/>
    <lineage>
        <taxon>Eukaryota</taxon>
        <taxon>Viridiplantae</taxon>
        <taxon>Streptophyta</taxon>
        <taxon>Embryophyta</taxon>
        <taxon>Tracheophyta</taxon>
        <taxon>Spermatophyta</taxon>
        <taxon>Magnoliopsida</taxon>
        <taxon>eudicotyledons</taxon>
        <taxon>Gunneridae</taxon>
        <taxon>Pentapetalae</taxon>
        <taxon>asterids</taxon>
        <taxon>campanulids</taxon>
        <taxon>Asterales</taxon>
        <taxon>Asteraceae</taxon>
        <taxon>Carduoideae</taxon>
        <taxon>Cardueae</taxon>
        <taxon>Carduinae</taxon>
        <taxon>Cynara</taxon>
    </lineage>
</organism>
<evidence type="ECO:0000313" key="10">
    <source>
        <dbReference type="EMBL" id="KVI06513.1"/>
    </source>
</evidence>
<dbReference type="InterPro" id="IPR026992">
    <property type="entry name" value="DIOX_N"/>
</dbReference>
<comment type="pathway">
    <text evidence="2">Hormone biosynthesis.</text>
</comment>
<dbReference type="FunFam" id="2.60.120.330:FF:000003">
    <property type="entry name" value="Gibberellin 20 oxidase 2"/>
    <property type="match status" value="1"/>
</dbReference>
<comment type="catalytic activity">
    <reaction evidence="8">
        <text>gibberellin A12 + 2 2-oxoglutarate + 3 O2 + H(+) = gibberellin A9 + 2 succinate + 3 CO2 + 2 H2O</text>
        <dbReference type="Rhea" id="RHEA:60772"/>
        <dbReference type="ChEBI" id="CHEBI:15377"/>
        <dbReference type="ChEBI" id="CHEBI:15378"/>
        <dbReference type="ChEBI" id="CHEBI:15379"/>
        <dbReference type="ChEBI" id="CHEBI:16526"/>
        <dbReference type="ChEBI" id="CHEBI:16810"/>
        <dbReference type="ChEBI" id="CHEBI:30031"/>
        <dbReference type="ChEBI" id="CHEBI:58627"/>
        <dbReference type="ChEBI" id="CHEBI:73255"/>
    </reaction>
    <physiologicalReaction direction="left-to-right" evidence="8">
        <dbReference type="Rhea" id="RHEA:60773"/>
    </physiologicalReaction>
</comment>
<accession>A0A118K3V5</accession>
<dbReference type="Gene3D" id="2.60.120.330">
    <property type="entry name" value="B-lactam Antibiotic, Isopenicillin N Synthase, Chain"/>
    <property type="match status" value="2"/>
</dbReference>
<keyword evidence="11" id="KW-1185">Reference proteome</keyword>
<dbReference type="STRING" id="59895.A0A118K3V5"/>
<comment type="cofactor">
    <cofactor evidence="1">
        <name>L-ascorbate</name>
        <dbReference type="ChEBI" id="CHEBI:38290"/>
    </cofactor>
</comment>
<sequence length="675" mass="77734">MEQLNSANLEDKTTGTYLITNQQPHDEFPKQYIWPKTDQDAATEVLNAPVIDLDGVFTHDEHAIANAVNLIKESCTVHGFFQVINHGIDLGFLALADEHGRAFFNLPITEKMKCTKKEGSMAGFTSAHVHRFSEKLPWKEMLSFEYHENGPEEVVVDYFNSTLGSQYKETGLGVEGQNYYRKLYEDCISLVRCNYYPKCNQPNLTHGVGPHCDPTTITILYQDQVGGLEALSNGKYMSCLHRVAVNRFEPRLSVAFFLSPKGDKELKPPQDLINKDGEQKYPSFKWEQFLDFTQTQHRADENNLEEFIKWLMSSKNPQSQLKNANLEDKTTNSSLIFNQLPDDHFPKQYIWPKNDNDIVTEVLDAPIIDLQGFFTHDEQAIANAANLVKESCMSHGLFQVVNHGIDLELLALVDKHGRAFFNLPIAEKMKCKKKEGIMLGFTNAHAHRFSEKLYWKEMLSFVYHENGPEEVVVDFFNSTLGDQYKETGLIYQKCCQSMRKLALDLMELLAISLGVDGQNYFKKLYEDCVSLERYNYYPKCNQPNLTQGVGPHRDPNTITILFQDQVGGLEVVTDNKWKSALSNGKYYLSCLHRVAVNRFEPRLSVAFFLSPKGDKEVKPPQDLVNKDGKQEYPDFKWEQFLYFTLTKQRIDENTFEEFTKWLTYSKNPRYISVWK</sequence>
<comment type="caution">
    <text evidence="10">The sequence shown here is derived from an EMBL/GenBank/DDBJ whole genome shotgun (WGS) entry which is preliminary data.</text>
</comment>
<dbReference type="GO" id="GO:0045544">
    <property type="term" value="F:gibberellin 20-oxidase activity"/>
    <property type="evidence" value="ECO:0007669"/>
    <property type="project" value="UniProtKB-ARBA"/>
</dbReference>
<dbReference type="Pfam" id="PF03171">
    <property type="entry name" value="2OG-FeII_Oxy"/>
    <property type="match status" value="2"/>
</dbReference>
<protein>
    <submittedName>
        <fullName evidence="10">Isopenicillin N synthase</fullName>
    </submittedName>
</protein>